<proteinExistence type="predicted"/>
<dbReference type="EMBL" id="JANBQB010000020">
    <property type="protein sequence ID" value="KAJ1984404.1"/>
    <property type="molecule type" value="Genomic_DNA"/>
</dbReference>
<dbReference type="OrthoDB" id="5319015at2759"/>
<dbReference type="PANTHER" id="PTHR38644">
    <property type="entry name" value="EXPRESSED PROTEIN"/>
    <property type="match status" value="1"/>
</dbReference>
<evidence type="ECO:0000313" key="3">
    <source>
        <dbReference type="Proteomes" id="UP001151582"/>
    </source>
</evidence>
<name>A0A9W8EFP8_9FUNG</name>
<accession>A0A9W8EFP8</accession>
<protein>
    <submittedName>
        <fullName evidence="2">Uncharacterized protein</fullName>
    </submittedName>
</protein>
<dbReference type="AlphaFoldDB" id="A0A9W8EFP8"/>
<organism evidence="2 3">
    <name type="scientific">Dimargaris verticillata</name>
    <dbReference type="NCBI Taxonomy" id="2761393"/>
    <lineage>
        <taxon>Eukaryota</taxon>
        <taxon>Fungi</taxon>
        <taxon>Fungi incertae sedis</taxon>
        <taxon>Zoopagomycota</taxon>
        <taxon>Kickxellomycotina</taxon>
        <taxon>Dimargaritomycetes</taxon>
        <taxon>Dimargaritales</taxon>
        <taxon>Dimargaritaceae</taxon>
        <taxon>Dimargaris</taxon>
    </lineage>
</organism>
<gene>
    <name evidence="2" type="ORF">H4R34_000667</name>
</gene>
<evidence type="ECO:0000256" key="1">
    <source>
        <dbReference type="SAM" id="Coils"/>
    </source>
</evidence>
<feature type="coiled-coil region" evidence="1">
    <location>
        <begin position="376"/>
        <end position="403"/>
    </location>
</feature>
<sequence>MFPSTPLLIRGNRLRAASSYHLRPLTHASRHCHFLATAWHYAPHRRRLTAALRPRDPLRGPAGVLLPGTLRRWQSVQPQPTLPALDDQILDTLRQLQRCQDALGADSHYQWQVSRLSDRICPNFNIGVVGINGCDGRQLIRALLGNPLGSEAFTQAIAQSVTSLPAEKPCVYRFGKAPAVLTKDDENECVLPLDWLQERNMALVHVPVQALETASHLHVLQALDVIILVNKYTSTQIPSAERRALQDLLQVIPRAIWVQELPVTTLPTQSHESSTVGVSGMSHTMAELVTVQGKSLAQSLFPGAPSLWSAFPVATAMATNAQALLQESPSLSPRYEQLWSHSGVVPLKSLLQTQFDYTAQHGIRNQTAQLVIAAVLRDLRHTLARTNQQFQTLANELMTLRARLTTACEQEWTQGLANDVAWIDRDIQHTQQQVRNAFGHFNFYHLLWDATRVTQALVDALQNNYFTGIETRLVFSAGKLNAQLTTALQTINGQLEASQALFAQWVQWQPDTNTADASAELSRGLAAIRDWNQPNRDLVDPTCLTQIVWQFQGQAVRLALVDRVARRIETTSIQGIAVQASGIIAAVTAYFFQVPLEYALGLGGLSGLLGLFWVKLRWNQLERALLEDPQKKALALRDAVQIKFQRRVRDEIVQPIETTLDDLHRQTTKMAQHTLSMEQVLRKIERLHFERDGLH</sequence>
<dbReference type="PANTHER" id="PTHR38644:SF1">
    <property type="entry name" value="EXPRESSED PROTEIN"/>
    <property type="match status" value="1"/>
</dbReference>
<keyword evidence="1" id="KW-0175">Coiled coil</keyword>
<evidence type="ECO:0000313" key="2">
    <source>
        <dbReference type="EMBL" id="KAJ1984404.1"/>
    </source>
</evidence>
<dbReference type="Proteomes" id="UP001151582">
    <property type="component" value="Unassembled WGS sequence"/>
</dbReference>
<keyword evidence="3" id="KW-1185">Reference proteome</keyword>
<comment type="caution">
    <text evidence="2">The sequence shown here is derived from an EMBL/GenBank/DDBJ whole genome shotgun (WGS) entry which is preliminary data.</text>
</comment>
<reference evidence="2" key="1">
    <citation type="submission" date="2022-07" db="EMBL/GenBank/DDBJ databases">
        <title>Phylogenomic reconstructions and comparative analyses of Kickxellomycotina fungi.</title>
        <authorList>
            <person name="Reynolds N.K."/>
            <person name="Stajich J.E."/>
            <person name="Barry K."/>
            <person name="Grigoriev I.V."/>
            <person name="Crous P."/>
            <person name="Smith M.E."/>
        </authorList>
    </citation>
    <scope>NUCLEOTIDE SEQUENCE</scope>
    <source>
        <strain evidence="2">RSA 567</strain>
    </source>
</reference>